<dbReference type="InterPro" id="IPR036663">
    <property type="entry name" value="Fumarylacetoacetase_C_sf"/>
</dbReference>
<dbReference type="PANTHER" id="PTHR43211:SF1">
    <property type="entry name" value="BLL6422 PROTEIN"/>
    <property type="match status" value="1"/>
</dbReference>
<dbReference type="Gene3D" id="3.90.850.10">
    <property type="entry name" value="Fumarylacetoacetase-like, C-terminal domain"/>
    <property type="match status" value="1"/>
</dbReference>
<dbReference type="Pfam" id="PF01557">
    <property type="entry name" value="FAA_hydrolase"/>
    <property type="match status" value="1"/>
</dbReference>
<dbReference type="Pfam" id="PF18288">
    <property type="entry name" value="FAA_hydro_N_2"/>
    <property type="match status" value="1"/>
</dbReference>
<dbReference type="PANTHER" id="PTHR43211">
    <property type="entry name" value="FUMARYLACETOACETATE HYDROLASE"/>
    <property type="match status" value="1"/>
</dbReference>
<dbReference type="AlphaFoldDB" id="A0AA52HBB4"/>
<proteinExistence type="predicted"/>
<dbReference type="InterPro" id="IPR011234">
    <property type="entry name" value="Fumarylacetoacetase-like_C"/>
</dbReference>
<dbReference type="InterPro" id="IPR041072">
    <property type="entry name" value="FAA_hydro_N"/>
</dbReference>
<keyword evidence="4" id="KW-1185">Reference proteome</keyword>
<accession>A0AA52HBB4</accession>
<organism evidence="3 4">
    <name type="scientific">Temperatibacter marinus</name>
    <dbReference type="NCBI Taxonomy" id="1456591"/>
    <lineage>
        <taxon>Bacteria</taxon>
        <taxon>Pseudomonadati</taxon>
        <taxon>Pseudomonadota</taxon>
        <taxon>Alphaproteobacteria</taxon>
        <taxon>Kordiimonadales</taxon>
        <taxon>Temperatibacteraceae</taxon>
        <taxon>Temperatibacter</taxon>
    </lineage>
</organism>
<feature type="domain" description="Fumarylacetoacetase-like C-terminal" evidence="1">
    <location>
        <begin position="75"/>
        <end position="328"/>
    </location>
</feature>
<evidence type="ECO:0000259" key="1">
    <source>
        <dbReference type="Pfam" id="PF01557"/>
    </source>
</evidence>
<reference evidence="3" key="1">
    <citation type="submission" date="2023-04" db="EMBL/GenBank/DDBJ databases">
        <title>Complete genome sequence of Temperatibacter marinus.</title>
        <authorList>
            <person name="Rong J.-C."/>
            <person name="Yi M.-L."/>
            <person name="Zhao Q."/>
        </authorList>
    </citation>
    <scope>NUCLEOTIDE SEQUENCE</scope>
    <source>
        <strain evidence="3">NBRC 110045</strain>
    </source>
</reference>
<evidence type="ECO:0000259" key="2">
    <source>
        <dbReference type="Pfam" id="PF18288"/>
    </source>
</evidence>
<dbReference type="KEGG" id="tmk:QGN29_04280"/>
<name>A0AA52HBB4_9PROT</name>
<dbReference type="SUPFAM" id="SSF56529">
    <property type="entry name" value="FAH"/>
    <property type="match status" value="1"/>
</dbReference>
<evidence type="ECO:0000313" key="4">
    <source>
        <dbReference type="Proteomes" id="UP001268683"/>
    </source>
</evidence>
<evidence type="ECO:0000313" key="3">
    <source>
        <dbReference type="EMBL" id="WND03590.1"/>
    </source>
</evidence>
<feature type="domain" description="Fumarylacetoacetase N-terminal" evidence="2">
    <location>
        <begin position="1"/>
        <end position="71"/>
    </location>
</feature>
<gene>
    <name evidence="3" type="ORF">QGN29_04280</name>
</gene>
<dbReference type="EMBL" id="CP123872">
    <property type="protein sequence ID" value="WND03590.1"/>
    <property type="molecule type" value="Genomic_DNA"/>
</dbReference>
<dbReference type="RefSeq" id="WP_310799443.1">
    <property type="nucleotide sequence ID" value="NZ_CP123872.1"/>
</dbReference>
<protein>
    <submittedName>
        <fullName evidence="3">Fumarylacetoacetate hydrolase family protein</fullName>
    </submittedName>
</protein>
<keyword evidence="3" id="KW-0378">Hydrolase</keyword>
<dbReference type="GO" id="GO:0016787">
    <property type="term" value="F:hydrolase activity"/>
    <property type="evidence" value="ECO:0007669"/>
    <property type="project" value="UniProtKB-KW"/>
</dbReference>
<dbReference type="Proteomes" id="UP001268683">
    <property type="component" value="Chromosome"/>
</dbReference>
<sequence>MKLASLKHDRDGCLVVVSRDLKRYLPTDMTLQIALDNWDKIVPNLEALSSNVNRGQGTLFDERACDSPLPRAFQWADGSAYVNHVELVRKARNAEMPSSFWHDPLMYQGGSDSFLGPRDTILVADEAFGIDMEGEVAVVTSDVPMGASPREAAEAIRLIMLVNDVSLRGLIPGELAKGFGFFQSKPSSAFSPVCVTPDELGAAWDGKKLNLPLIVTYNGKPFGCANAGDNMVFDFPTLIAHAAKTRPLGSGTIVGSGTVSNKADDGTPGLPISEGGLGYSCIAEMRMVESLTYGEPKTPFMRFGDSVRIEMFNAEGHSIFGAIDQTVVKAV</sequence>